<reference evidence="7 8" key="1">
    <citation type="submission" date="2008-03" db="EMBL/GenBank/DDBJ databases">
        <title>Complete sequence of Leptothrix cholodnii SP-6.</title>
        <authorList>
            <consortium name="US DOE Joint Genome Institute"/>
            <person name="Copeland A."/>
            <person name="Lucas S."/>
            <person name="Lapidus A."/>
            <person name="Glavina del Rio T."/>
            <person name="Dalin E."/>
            <person name="Tice H."/>
            <person name="Bruce D."/>
            <person name="Goodwin L."/>
            <person name="Pitluck S."/>
            <person name="Chertkov O."/>
            <person name="Brettin T."/>
            <person name="Detter J.C."/>
            <person name="Han C."/>
            <person name="Kuske C.R."/>
            <person name="Schmutz J."/>
            <person name="Larimer F."/>
            <person name="Land M."/>
            <person name="Hauser L."/>
            <person name="Kyrpides N."/>
            <person name="Lykidis A."/>
            <person name="Emerson D."/>
            <person name="Richardson P."/>
        </authorList>
    </citation>
    <scope>NUCLEOTIDE SEQUENCE [LARGE SCALE GENOMIC DNA]</scope>
    <source>
        <strain evidence="8">ATCC 51168 / LMG 8142 / SP-6</strain>
    </source>
</reference>
<name>B1Y4X9_LEPCP</name>
<evidence type="ECO:0000256" key="1">
    <source>
        <dbReference type="ARBA" id="ARBA00004651"/>
    </source>
</evidence>
<accession>B1Y4X9</accession>
<keyword evidence="4 6" id="KW-1133">Transmembrane helix</keyword>
<sequence precursor="true">MRRGLRRIRLPRHVMPLMAAAVALLLFALVLRSVDLAQLTRSAAALPPQVWLATLAGAFASFGLRAARLWLEWRSRARVDYRSCLRLFLLHNAAVAWLPLRSGEAVYPWWLHRRWQVPLHDAAASLLWLRLQDALVLGALTLACFGPGSIGTSTLLAVLLSLLALTLGARLQSNGLARWDRAMQAASSTQTPAPARAFTRHADRLLQASRASRGGRLAWCCCLANWLIKLAAVAWLLGALAGLPGGDAWRGAIAGEWAAVLPLHGPAGLGPYEAGIWLGATVHDPAGALPWAELTGAALLAHLCWLLAAALGAAGALLLDPLPKTPRPRTLP</sequence>
<feature type="transmembrane region" description="Helical" evidence="6">
    <location>
        <begin position="135"/>
        <end position="168"/>
    </location>
</feature>
<evidence type="ECO:0000256" key="3">
    <source>
        <dbReference type="ARBA" id="ARBA00022692"/>
    </source>
</evidence>
<dbReference type="eggNOG" id="COG0392">
    <property type="taxonomic scope" value="Bacteria"/>
</dbReference>
<dbReference type="InterPro" id="IPR022791">
    <property type="entry name" value="L-PG_synthase/AglD"/>
</dbReference>
<keyword evidence="5 6" id="KW-0472">Membrane</keyword>
<evidence type="ECO:0000256" key="5">
    <source>
        <dbReference type="ARBA" id="ARBA00023136"/>
    </source>
</evidence>
<feature type="transmembrane region" description="Helical" evidence="6">
    <location>
        <begin position="83"/>
        <end position="100"/>
    </location>
</feature>
<comment type="subcellular location">
    <subcellularLocation>
        <location evidence="1">Cell membrane</location>
        <topology evidence="1">Multi-pass membrane protein</topology>
    </subcellularLocation>
</comment>
<feature type="transmembrane region" description="Helical" evidence="6">
    <location>
        <begin position="299"/>
        <end position="319"/>
    </location>
</feature>
<evidence type="ECO:0000256" key="6">
    <source>
        <dbReference type="SAM" id="Phobius"/>
    </source>
</evidence>
<dbReference type="KEGG" id="lch:Lcho_3621"/>
<dbReference type="EMBL" id="CP001013">
    <property type="protein sequence ID" value="ACB35875.1"/>
    <property type="molecule type" value="Genomic_DNA"/>
</dbReference>
<dbReference type="HOGENOM" id="CLU_078530_0_0_4"/>
<keyword evidence="8" id="KW-1185">Reference proteome</keyword>
<proteinExistence type="predicted"/>
<dbReference type="Pfam" id="PF03706">
    <property type="entry name" value="LPG_synthase_TM"/>
    <property type="match status" value="1"/>
</dbReference>
<dbReference type="Proteomes" id="UP000001693">
    <property type="component" value="Chromosome"/>
</dbReference>
<dbReference type="GO" id="GO:0005886">
    <property type="term" value="C:plasma membrane"/>
    <property type="evidence" value="ECO:0007669"/>
    <property type="project" value="UniProtKB-SubCell"/>
</dbReference>
<feature type="transmembrane region" description="Helical" evidence="6">
    <location>
        <begin position="52"/>
        <end position="71"/>
    </location>
</feature>
<keyword evidence="3 6" id="KW-0812">Transmembrane</keyword>
<evidence type="ECO:0000256" key="4">
    <source>
        <dbReference type="ARBA" id="ARBA00022989"/>
    </source>
</evidence>
<dbReference type="AlphaFoldDB" id="B1Y4X9"/>
<organism evidence="7 8">
    <name type="scientific">Leptothrix cholodnii (strain ATCC 51168 / LMG 8142 / SP-6)</name>
    <name type="common">Leptothrix discophora (strain SP-6)</name>
    <dbReference type="NCBI Taxonomy" id="395495"/>
    <lineage>
        <taxon>Bacteria</taxon>
        <taxon>Pseudomonadati</taxon>
        <taxon>Pseudomonadota</taxon>
        <taxon>Betaproteobacteria</taxon>
        <taxon>Burkholderiales</taxon>
        <taxon>Sphaerotilaceae</taxon>
        <taxon>Leptothrix</taxon>
    </lineage>
</organism>
<protein>
    <submittedName>
        <fullName evidence="7">Uncharacterized protein</fullName>
    </submittedName>
</protein>
<evidence type="ECO:0000313" key="7">
    <source>
        <dbReference type="EMBL" id="ACB35875.1"/>
    </source>
</evidence>
<keyword evidence="2" id="KW-1003">Cell membrane</keyword>
<feature type="transmembrane region" description="Helical" evidence="6">
    <location>
        <begin position="217"/>
        <end position="237"/>
    </location>
</feature>
<dbReference type="STRING" id="395495.Lcho_3621"/>
<gene>
    <name evidence="7" type="ordered locus">Lcho_3621</name>
</gene>
<evidence type="ECO:0000256" key="2">
    <source>
        <dbReference type="ARBA" id="ARBA00022475"/>
    </source>
</evidence>
<evidence type="ECO:0000313" key="8">
    <source>
        <dbReference type="Proteomes" id="UP000001693"/>
    </source>
</evidence>